<comment type="subcellular location">
    <subcellularLocation>
        <location evidence="1">Secreted</location>
    </subcellularLocation>
</comment>
<dbReference type="AlphaFoldDB" id="A0A1D1YCZ3"/>
<evidence type="ECO:0000256" key="1">
    <source>
        <dbReference type="ARBA" id="ARBA00004613"/>
    </source>
</evidence>
<accession>A0A1D1YCZ3</accession>
<dbReference type="Pfam" id="PF00657">
    <property type="entry name" value="Lipase_GDSL"/>
    <property type="match status" value="1"/>
</dbReference>
<keyword evidence="4 8" id="KW-0732">Signal</keyword>
<keyword evidence="6" id="KW-0442">Lipid degradation</keyword>
<organism evidence="9">
    <name type="scientific">Anthurium amnicola</name>
    <dbReference type="NCBI Taxonomy" id="1678845"/>
    <lineage>
        <taxon>Eukaryota</taxon>
        <taxon>Viridiplantae</taxon>
        <taxon>Streptophyta</taxon>
        <taxon>Embryophyta</taxon>
        <taxon>Tracheophyta</taxon>
        <taxon>Spermatophyta</taxon>
        <taxon>Magnoliopsida</taxon>
        <taxon>Liliopsida</taxon>
        <taxon>Araceae</taxon>
        <taxon>Pothoideae</taxon>
        <taxon>Potheae</taxon>
        <taxon>Anthurium</taxon>
    </lineage>
</organism>
<evidence type="ECO:0000256" key="7">
    <source>
        <dbReference type="ARBA" id="ARBA00023098"/>
    </source>
</evidence>
<dbReference type="SUPFAM" id="SSF52266">
    <property type="entry name" value="SGNH hydrolase"/>
    <property type="match status" value="1"/>
</dbReference>
<dbReference type="GO" id="GO:0016042">
    <property type="term" value="P:lipid catabolic process"/>
    <property type="evidence" value="ECO:0007669"/>
    <property type="project" value="UniProtKB-KW"/>
</dbReference>
<dbReference type="PANTHER" id="PTHR45650">
    <property type="entry name" value="GDSL-LIKE LIPASE/ACYLHYDROLASE-RELATED"/>
    <property type="match status" value="1"/>
</dbReference>
<sequence length="381" mass="40913">MVPPKASSRFIILLSFIMLGSLTNPCKGEHGGGRGEAGDAGRGVFVFGSSLVDNGNNNFLPEPGVRADYAPYGLDFPAGPSGRFSNGKNPVDALAELLKLPGRVPPFLDPTTTGDRILHGVNYASGGSGILDETRPTRGTVISLNQQISNFERVTLPQLTTQLGRHGGRHSAELHKYLFVVGTGGNDYLLNYYLGGVANTVSLQDFTALLTSTFVSQLKKLHGLGARKFVLLSVQPIGCVPVVKALLHAANGSCVEAINEAALLFNRNLSSLVDNMGQQMPGSHLVYVNSYTIITDIIQNPTQRGFTETSLGCCETSPTNGNGVLCKKEGRVCEDRHAYVFFDGLHPTEAVNLRIAEKAYGSPRKDEAYPINVKQLLRRGL</sequence>
<dbReference type="InterPro" id="IPR036514">
    <property type="entry name" value="SGNH_hydro_sf"/>
</dbReference>
<dbReference type="EMBL" id="GDJX01015427">
    <property type="protein sequence ID" value="JAT52509.1"/>
    <property type="molecule type" value="Transcribed_RNA"/>
</dbReference>
<feature type="chain" id="PRO_5008900105" evidence="8">
    <location>
        <begin position="29"/>
        <end position="381"/>
    </location>
</feature>
<proteinExistence type="inferred from homology"/>
<evidence type="ECO:0000256" key="5">
    <source>
        <dbReference type="ARBA" id="ARBA00022801"/>
    </source>
</evidence>
<protein>
    <submittedName>
        <fullName evidence="9">GDSL esterase/lipase At1g29670</fullName>
    </submittedName>
</protein>
<evidence type="ECO:0000313" key="9">
    <source>
        <dbReference type="EMBL" id="JAT52509.1"/>
    </source>
</evidence>
<dbReference type="GO" id="GO:0005576">
    <property type="term" value="C:extracellular region"/>
    <property type="evidence" value="ECO:0007669"/>
    <property type="project" value="UniProtKB-SubCell"/>
</dbReference>
<keyword evidence="5" id="KW-0378">Hydrolase</keyword>
<evidence type="ECO:0000256" key="6">
    <source>
        <dbReference type="ARBA" id="ARBA00022963"/>
    </source>
</evidence>
<evidence type="ECO:0000256" key="8">
    <source>
        <dbReference type="SAM" id="SignalP"/>
    </source>
</evidence>
<name>A0A1D1YCZ3_9ARAE</name>
<dbReference type="Gene3D" id="3.40.50.1110">
    <property type="entry name" value="SGNH hydrolase"/>
    <property type="match status" value="1"/>
</dbReference>
<dbReference type="InterPro" id="IPR051238">
    <property type="entry name" value="GDSL_esterase/lipase"/>
</dbReference>
<evidence type="ECO:0000256" key="2">
    <source>
        <dbReference type="ARBA" id="ARBA00008668"/>
    </source>
</evidence>
<dbReference type="InterPro" id="IPR035669">
    <property type="entry name" value="SGNH_plant_lipase-like"/>
</dbReference>
<gene>
    <name evidence="9" type="primary">At1g29670</name>
    <name evidence="9" type="ORF">g.19319</name>
</gene>
<evidence type="ECO:0000256" key="3">
    <source>
        <dbReference type="ARBA" id="ARBA00022525"/>
    </source>
</evidence>
<dbReference type="GO" id="GO:0016788">
    <property type="term" value="F:hydrolase activity, acting on ester bonds"/>
    <property type="evidence" value="ECO:0007669"/>
    <property type="project" value="InterPro"/>
</dbReference>
<reference evidence="9" key="1">
    <citation type="submission" date="2015-07" db="EMBL/GenBank/DDBJ databases">
        <title>Transcriptome Assembly of Anthurium amnicola.</title>
        <authorList>
            <person name="Suzuki J."/>
        </authorList>
    </citation>
    <scope>NUCLEOTIDE SEQUENCE</scope>
</reference>
<keyword evidence="3" id="KW-0964">Secreted</keyword>
<dbReference type="CDD" id="cd01837">
    <property type="entry name" value="SGNH_plant_lipase_like"/>
    <property type="match status" value="1"/>
</dbReference>
<evidence type="ECO:0000256" key="4">
    <source>
        <dbReference type="ARBA" id="ARBA00022729"/>
    </source>
</evidence>
<dbReference type="InterPro" id="IPR001087">
    <property type="entry name" value="GDSL"/>
</dbReference>
<keyword evidence="7" id="KW-0443">Lipid metabolism</keyword>
<comment type="similarity">
    <text evidence="2">Belongs to the 'GDSL' lipolytic enzyme family.</text>
</comment>
<feature type="signal peptide" evidence="8">
    <location>
        <begin position="1"/>
        <end position="28"/>
    </location>
</feature>
<dbReference type="PANTHER" id="PTHR45650:SF2">
    <property type="entry name" value="OS06G0560700 PROTEIN"/>
    <property type="match status" value="1"/>
</dbReference>